<dbReference type="AlphaFoldDB" id="A0A1F5X0A6"/>
<organism evidence="1 2">
    <name type="scientific">Candidatus Giovannonibacteria bacterium RIFCSPLOWO2_01_FULL_45_34</name>
    <dbReference type="NCBI Taxonomy" id="1798351"/>
    <lineage>
        <taxon>Bacteria</taxon>
        <taxon>Candidatus Giovannoniibacteriota</taxon>
    </lineage>
</organism>
<accession>A0A1F5X0A6</accession>
<reference evidence="1 2" key="1">
    <citation type="journal article" date="2016" name="Nat. Commun.">
        <title>Thousands of microbial genomes shed light on interconnected biogeochemical processes in an aquifer system.</title>
        <authorList>
            <person name="Anantharaman K."/>
            <person name="Brown C.T."/>
            <person name="Hug L.A."/>
            <person name="Sharon I."/>
            <person name="Castelle C.J."/>
            <person name="Probst A.J."/>
            <person name="Thomas B.C."/>
            <person name="Singh A."/>
            <person name="Wilkins M.J."/>
            <person name="Karaoz U."/>
            <person name="Brodie E.L."/>
            <person name="Williams K.H."/>
            <person name="Hubbard S.S."/>
            <person name="Banfield J.F."/>
        </authorList>
    </citation>
    <scope>NUCLEOTIDE SEQUENCE [LARGE SCALE GENOMIC DNA]</scope>
</reference>
<gene>
    <name evidence="1" type="ORF">A2930_03540</name>
</gene>
<evidence type="ECO:0008006" key="3">
    <source>
        <dbReference type="Google" id="ProtNLM"/>
    </source>
</evidence>
<dbReference type="Gene3D" id="3.40.50.300">
    <property type="entry name" value="P-loop containing nucleotide triphosphate hydrolases"/>
    <property type="match status" value="1"/>
</dbReference>
<proteinExistence type="predicted"/>
<name>A0A1F5X0A6_9BACT</name>
<dbReference type="STRING" id="1798351.A2930_03540"/>
<dbReference type="Proteomes" id="UP000178114">
    <property type="component" value="Unassembled WGS sequence"/>
</dbReference>
<dbReference type="Pfam" id="PF13671">
    <property type="entry name" value="AAA_33"/>
    <property type="match status" value="1"/>
</dbReference>
<protein>
    <recommendedName>
        <fullName evidence="3">UDP-N-acetylglucosamine kinase</fullName>
    </recommendedName>
</protein>
<comment type="caution">
    <text evidence="1">The sequence shown here is derived from an EMBL/GenBank/DDBJ whole genome shotgun (WGS) entry which is preliminary data.</text>
</comment>
<evidence type="ECO:0000313" key="1">
    <source>
        <dbReference type="EMBL" id="OGF81309.1"/>
    </source>
</evidence>
<dbReference type="InterPro" id="IPR027417">
    <property type="entry name" value="P-loop_NTPase"/>
</dbReference>
<dbReference type="SUPFAM" id="SSF52540">
    <property type="entry name" value="P-loop containing nucleoside triphosphate hydrolases"/>
    <property type="match status" value="1"/>
</dbReference>
<dbReference type="EMBL" id="MFID01000013">
    <property type="protein sequence ID" value="OGF81309.1"/>
    <property type="molecule type" value="Genomic_DNA"/>
</dbReference>
<sequence length="253" mass="28433">MKAFLMRWLPASVIVYAARKTEKLTPKEIEAQAKYKDTLGFRKRNTDKPVVVAMVGLVGSGKSAVAQYLAELIGATVVCGDDIRIELRKNELGYDKARLIGENIAASIIGQGRNVVLDSDFVDRNKRESIRQIVKKSKPAFRGIIPVGQLVFVRTICDINVMFQRIRENDAGEFFGPAKTKSTALDSGKDLKLREMWRRTPQHYDWENDGGGRWIQKMMNFVTFAPVDTASADWRTQVESIAVSIIYENKTGS</sequence>
<evidence type="ECO:0000313" key="2">
    <source>
        <dbReference type="Proteomes" id="UP000178114"/>
    </source>
</evidence>